<name>A0A1E1XN03_AMBSC</name>
<protein>
    <submittedName>
        <fullName evidence="2">Putative conserved secreted protein</fullName>
    </submittedName>
</protein>
<dbReference type="InterPro" id="IPR006553">
    <property type="entry name" value="Leu-rich_rpt_Cys-con_subtyp"/>
</dbReference>
<proteinExistence type="evidence at transcript level"/>
<dbReference type="AlphaFoldDB" id="A0A1E1XN03"/>
<dbReference type="InterPro" id="IPR001611">
    <property type="entry name" value="Leu-rich_rpt"/>
</dbReference>
<dbReference type="InterPro" id="IPR032675">
    <property type="entry name" value="LRR_dom_sf"/>
</dbReference>
<keyword evidence="1" id="KW-0732">Signal</keyword>
<dbReference type="Gene3D" id="3.80.10.10">
    <property type="entry name" value="Ribonuclease Inhibitor"/>
    <property type="match status" value="2"/>
</dbReference>
<feature type="non-terminal residue" evidence="2">
    <location>
        <position position="457"/>
    </location>
</feature>
<sequence>MAVLAKTSTIITWLVVKSTALDPDAEFWGHVGKTLKKLEFKSCDFHPAEFVSLLRKCRKLEHLTISDCDSVVSETGQSVLDKAASRIPSTLAGIKALDLSYNKSLTDAAFHQLITAVGSLSTLSLEGCPLSVHAAVYHRFYPPGTGHSRLLMTFHDTFQTLLESGARMRVLNLSRTTIDDNSLIELSKAYSQTLQELHVVSCVLLSRRGVKALCLNVPRLKCLNIALNRQIDDDCLTTICANLKDLEELNVSGCTKITSEGFSALVHLEKLQHASFSDCSGCEQQGFVKLFSSRPWPRMRALDLSSCRIDDAVLRCITEQMPMLVSLDVSQTTQLTADAVRTIWTHLRLLRILRMACCSKITDAALYGPDNSESFEPASLACLTGLKALSLNGCCQLSDAGVLSALYFHELTTLDLGHCDLLTAVSLKHIASHVPSLSKLVLSFCVRLDDAAVTPVL</sequence>
<dbReference type="SUPFAM" id="SSF52047">
    <property type="entry name" value="RNI-like"/>
    <property type="match status" value="1"/>
</dbReference>
<evidence type="ECO:0000313" key="2">
    <source>
        <dbReference type="EMBL" id="JAU00708.1"/>
    </source>
</evidence>
<organism evidence="2">
    <name type="scientific">Amblyomma sculptum</name>
    <name type="common">Tick</name>
    <dbReference type="NCBI Taxonomy" id="1581419"/>
    <lineage>
        <taxon>Eukaryota</taxon>
        <taxon>Metazoa</taxon>
        <taxon>Ecdysozoa</taxon>
        <taxon>Arthropoda</taxon>
        <taxon>Chelicerata</taxon>
        <taxon>Arachnida</taxon>
        <taxon>Acari</taxon>
        <taxon>Parasitiformes</taxon>
        <taxon>Ixodida</taxon>
        <taxon>Ixodoidea</taxon>
        <taxon>Ixodidae</taxon>
        <taxon>Amblyomminae</taxon>
        <taxon>Amblyomma</taxon>
    </lineage>
</organism>
<dbReference type="PANTHER" id="PTHR13318">
    <property type="entry name" value="PARTNER OF PAIRED, ISOFORM B-RELATED"/>
    <property type="match status" value="1"/>
</dbReference>
<reference evidence="2" key="2">
    <citation type="journal article" date="2017" name="Front. Cell. Infect. Microbiol.">
        <title>Analysis of the Salivary Gland Transcriptome of Unfed and Partially Fed Amblyomma sculptum Ticks and Descriptive Proteome of the Saliva.</title>
        <authorList>
            <person name="Esteves E."/>
            <person name="Maruyama S.R."/>
            <person name="Kawahara R."/>
            <person name="Fujita A."/>
            <person name="Martins L.A."/>
            <person name="Righi A.A."/>
            <person name="Costa F.B."/>
            <person name="Palmisano G."/>
            <person name="Labruna M.B."/>
            <person name="Sa-Nunes A."/>
            <person name="Ribeiro J.M.C."/>
            <person name="Fogaca A.C."/>
        </authorList>
    </citation>
    <scope>NUCLEOTIDE SEQUENCE</scope>
</reference>
<accession>A0A1E1XN03</accession>
<dbReference type="EMBL" id="GFAA01002727">
    <property type="protein sequence ID" value="JAU00708.1"/>
    <property type="molecule type" value="mRNA"/>
</dbReference>
<dbReference type="GO" id="GO:0031146">
    <property type="term" value="P:SCF-dependent proteasomal ubiquitin-dependent protein catabolic process"/>
    <property type="evidence" value="ECO:0007669"/>
    <property type="project" value="TreeGrafter"/>
</dbReference>
<reference evidence="2" key="1">
    <citation type="submission" date="2016-09" db="EMBL/GenBank/DDBJ databases">
        <authorList>
            <person name="Capua I."/>
            <person name="De Benedictis P."/>
            <person name="Joannis T."/>
            <person name="Lombin L.H."/>
            <person name="Cattoli G."/>
        </authorList>
    </citation>
    <scope>NUCLEOTIDE SEQUENCE</scope>
</reference>
<feature type="signal peptide" evidence="1">
    <location>
        <begin position="1"/>
        <end position="20"/>
    </location>
</feature>
<dbReference type="GO" id="GO:0019005">
    <property type="term" value="C:SCF ubiquitin ligase complex"/>
    <property type="evidence" value="ECO:0007669"/>
    <property type="project" value="TreeGrafter"/>
</dbReference>
<evidence type="ECO:0000256" key="1">
    <source>
        <dbReference type="SAM" id="SignalP"/>
    </source>
</evidence>
<dbReference type="SMART" id="SM00367">
    <property type="entry name" value="LRR_CC"/>
    <property type="match status" value="10"/>
</dbReference>
<feature type="chain" id="PRO_5009116195" evidence="1">
    <location>
        <begin position="21"/>
        <end position="457"/>
    </location>
</feature>
<dbReference type="Pfam" id="PF13516">
    <property type="entry name" value="LRR_6"/>
    <property type="match status" value="2"/>
</dbReference>